<dbReference type="SUPFAM" id="SSF49764">
    <property type="entry name" value="HSP20-like chaperones"/>
    <property type="match status" value="1"/>
</dbReference>
<dbReference type="Gene3D" id="2.60.40.790">
    <property type="match status" value="1"/>
</dbReference>
<dbReference type="InterPro" id="IPR008978">
    <property type="entry name" value="HSP20-like_chaperone"/>
</dbReference>
<dbReference type="Proteomes" id="UP001603857">
    <property type="component" value="Unassembled WGS sequence"/>
</dbReference>
<comment type="similarity">
    <text evidence="2 3">Belongs to the small heat shock protein (HSP20) family.</text>
</comment>
<dbReference type="PANTHER" id="PTHR11527">
    <property type="entry name" value="HEAT-SHOCK PROTEIN 20 FAMILY MEMBER"/>
    <property type="match status" value="1"/>
</dbReference>
<reference evidence="5 6" key="1">
    <citation type="submission" date="2024-08" db="EMBL/GenBank/DDBJ databases">
        <title>Insights into the chromosomal genome structure of Flemingia macrophylla.</title>
        <authorList>
            <person name="Ding Y."/>
            <person name="Zhao Y."/>
            <person name="Bi W."/>
            <person name="Wu M."/>
            <person name="Zhao G."/>
            <person name="Gong Y."/>
            <person name="Li W."/>
            <person name="Zhang P."/>
        </authorList>
    </citation>
    <scope>NUCLEOTIDE SEQUENCE [LARGE SCALE GENOMIC DNA]</scope>
    <source>
        <strain evidence="5">DYQJB</strain>
        <tissue evidence="5">Leaf</tissue>
    </source>
</reference>
<dbReference type="Pfam" id="PF00011">
    <property type="entry name" value="HSP20"/>
    <property type="match status" value="1"/>
</dbReference>
<dbReference type="AlphaFoldDB" id="A0ABD1N7J1"/>
<evidence type="ECO:0000313" key="6">
    <source>
        <dbReference type="Proteomes" id="UP001603857"/>
    </source>
</evidence>
<dbReference type="EMBL" id="JBGMDY010000002">
    <property type="protein sequence ID" value="KAL2344085.1"/>
    <property type="molecule type" value="Genomic_DNA"/>
</dbReference>
<organism evidence="5 6">
    <name type="scientific">Flemingia macrophylla</name>
    <dbReference type="NCBI Taxonomy" id="520843"/>
    <lineage>
        <taxon>Eukaryota</taxon>
        <taxon>Viridiplantae</taxon>
        <taxon>Streptophyta</taxon>
        <taxon>Embryophyta</taxon>
        <taxon>Tracheophyta</taxon>
        <taxon>Spermatophyta</taxon>
        <taxon>Magnoliopsida</taxon>
        <taxon>eudicotyledons</taxon>
        <taxon>Gunneridae</taxon>
        <taxon>Pentapetalae</taxon>
        <taxon>rosids</taxon>
        <taxon>fabids</taxon>
        <taxon>Fabales</taxon>
        <taxon>Fabaceae</taxon>
        <taxon>Papilionoideae</taxon>
        <taxon>50 kb inversion clade</taxon>
        <taxon>NPAAA clade</taxon>
        <taxon>indigoferoid/millettioid clade</taxon>
        <taxon>Phaseoleae</taxon>
        <taxon>Flemingia</taxon>
    </lineage>
</organism>
<evidence type="ECO:0000256" key="1">
    <source>
        <dbReference type="ARBA" id="ARBA00023016"/>
    </source>
</evidence>
<evidence type="ECO:0000259" key="4">
    <source>
        <dbReference type="PROSITE" id="PS01031"/>
    </source>
</evidence>
<protein>
    <recommendedName>
        <fullName evidence="4">SHSP domain-containing protein</fullName>
    </recommendedName>
</protein>
<dbReference type="InterPro" id="IPR002068">
    <property type="entry name" value="A-crystallin/Hsp20_dom"/>
</dbReference>
<evidence type="ECO:0000313" key="5">
    <source>
        <dbReference type="EMBL" id="KAL2344085.1"/>
    </source>
</evidence>
<accession>A0ABD1N7J1</accession>
<keyword evidence="1" id="KW-0346">Stress response</keyword>
<sequence>MDAGLVYTKVKSFRSVERGMSRRKIRTTRSSSGKFMRSFRLPENAKVDQVKASMENWVLTVTVPKEELKKKPCVKATEISG</sequence>
<proteinExistence type="inferred from homology"/>
<keyword evidence="6" id="KW-1185">Reference proteome</keyword>
<comment type="caution">
    <text evidence="5">The sequence shown here is derived from an EMBL/GenBank/DDBJ whole genome shotgun (WGS) entry which is preliminary data.</text>
</comment>
<evidence type="ECO:0000256" key="2">
    <source>
        <dbReference type="PROSITE-ProRule" id="PRU00285"/>
    </source>
</evidence>
<gene>
    <name evidence="5" type="ORF">Fmac_005370</name>
</gene>
<dbReference type="InterPro" id="IPR031107">
    <property type="entry name" value="Small_HSP"/>
</dbReference>
<evidence type="ECO:0000256" key="3">
    <source>
        <dbReference type="RuleBase" id="RU003616"/>
    </source>
</evidence>
<name>A0ABD1N7J1_9FABA</name>
<dbReference type="PROSITE" id="PS01031">
    <property type="entry name" value="SHSP"/>
    <property type="match status" value="1"/>
</dbReference>
<feature type="domain" description="SHSP" evidence="4">
    <location>
        <begin position="1"/>
        <end position="81"/>
    </location>
</feature>